<evidence type="ECO:0000313" key="1">
    <source>
        <dbReference type="EMBL" id="MQX07206.1"/>
    </source>
</evidence>
<reference evidence="1 2" key="1">
    <citation type="journal article" date="2013" name="Genome Biol.">
        <title>Comparative genomics of the core and accessory genomes of 48 Sinorhizobium strains comprising five genospecies.</title>
        <authorList>
            <person name="Sugawara M."/>
            <person name="Epstein B."/>
            <person name="Badgley B.D."/>
            <person name="Unno T."/>
            <person name="Xu L."/>
            <person name="Reese J."/>
            <person name="Gyaneshwar P."/>
            <person name="Denny R."/>
            <person name="Mudge J."/>
            <person name="Bharti A.K."/>
            <person name="Farmer A.D."/>
            <person name="May G.D."/>
            <person name="Woodward J.E."/>
            <person name="Medigue C."/>
            <person name="Vallenet D."/>
            <person name="Lajus A."/>
            <person name="Rouy Z."/>
            <person name="Martinez-Vaz B."/>
            <person name="Tiffin P."/>
            <person name="Young N.D."/>
            <person name="Sadowsky M.J."/>
        </authorList>
    </citation>
    <scope>NUCLEOTIDE SEQUENCE [LARGE SCALE GENOMIC DNA]</scope>
    <source>
        <strain evidence="1 2">USDA205</strain>
    </source>
</reference>
<sequence length="74" mass="8527">MPVLVVPASPTPRQSSPLRAAVEHFRLRHAIEAYWARVIDRCDPHLIDDAGLADIERPLTGWWPDPVRHSHWML</sequence>
<comment type="caution">
    <text evidence="1">The sequence shown here is derived from an EMBL/GenBank/DDBJ whole genome shotgun (WGS) entry which is preliminary data.</text>
</comment>
<dbReference type="Proteomes" id="UP000466694">
    <property type="component" value="Unassembled WGS sequence"/>
</dbReference>
<dbReference type="RefSeq" id="WP_141322203.1">
    <property type="nucleotide sequence ID" value="NZ_BJNI01000054.1"/>
</dbReference>
<protein>
    <submittedName>
        <fullName evidence="1">Uncharacterized protein</fullName>
    </submittedName>
</protein>
<dbReference type="EMBL" id="WISZ01000035">
    <property type="protein sequence ID" value="MQX07206.1"/>
    <property type="molecule type" value="Genomic_DNA"/>
</dbReference>
<dbReference type="GeneID" id="48977836"/>
<name>A0A844A6E8_RHIFR</name>
<organism evidence="1 2">
    <name type="scientific">Rhizobium fredii</name>
    <name type="common">Sinorhizobium fredii</name>
    <dbReference type="NCBI Taxonomy" id="380"/>
    <lineage>
        <taxon>Bacteria</taxon>
        <taxon>Pseudomonadati</taxon>
        <taxon>Pseudomonadota</taxon>
        <taxon>Alphaproteobacteria</taxon>
        <taxon>Hyphomicrobiales</taxon>
        <taxon>Rhizobiaceae</taxon>
        <taxon>Sinorhizobium/Ensifer group</taxon>
        <taxon>Sinorhizobium</taxon>
    </lineage>
</organism>
<gene>
    <name evidence="1" type="ORF">GHK48_02375</name>
</gene>
<dbReference type="AlphaFoldDB" id="A0A844A6E8"/>
<evidence type="ECO:0000313" key="2">
    <source>
        <dbReference type="Proteomes" id="UP000466694"/>
    </source>
</evidence>
<accession>A0A844A6E8</accession>
<proteinExistence type="predicted"/>